<organism evidence="2 3">
    <name type="scientific">Rothia santali</name>
    <dbReference type="NCBI Taxonomy" id="2949643"/>
    <lineage>
        <taxon>Bacteria</taxon>
        <taxon>Bacillati</taxon>
        <taxon>Actinomycetota</taxon>
        <taxon>Actinomycetes</taxon>
        <taxon>Micrococcales</taxon>
        <taxon>Micrococcaceae</taxon>
        <taxon>Rothia</taxon>
    </lineage>
</organism>
<accession>A0A9X2KIQ4</accession>
<protein>
    <recommendedName>
        <fullName evidence="4">Uroporphyrinogen-III synthase</fullName>
    </recommendedName>
</protein>
<gene>
    <name evidence="2" type="ORF">NBM05_08645</name>
</gene>
<dbReference type="Proteomes" id="UP001139502">
    <property type="component" value="Unassembled WGS sequence"/>
</dbReference>
<feature type="region of interest" description="Disordered" evidence="1">
    <location>
        <begin position="40"/>
        <end position="62"/>
    </location>
</feature>
<dbReference type="AlphaFoldDB" id="A0A9X2KIQ4"/>
<dbReference type="EMBL" id="JANAFB010000018">
    <property type="protein sequence ID" value="MCP3426069.1"/>
    <property type="molecule type" value="Genomic_DNA"/>
</dbReference>
<evidence type="ECO:0000313" key="2">
    <source>
        <dbReference type="EMBL" id="MCP3426069.1"/>
    </source>
</evidence>
<name>A0A9X2KIQ4_9MICC</name>
<dbReference type="RefSeq" id="WP_254166570.1">
    <property type="nucleotide sequence ID" value="NZ_JANAFB010000018.1"/>
</dbReference>
<sequence>MVCIGETTAARAAALGLPSVTAASPAPRDLLAAVREALAAAPAAGPPRPSDTTHIRQQKGSS</sequence>
<keyword evidence="3" id="KW-1185">Reference proteome</keyword>
<evidence type="ECO:0000313" key="3">
    <source>
        <dbReference type="Proteomes" id="UP001139502"/>
    </source>
</evidence>
<reference evidence="2" key="1">
    <citation type="submission" date="2022-06" db="EMBL/GenBank/DDBJ databases">
        <title>Rothia sp. isolated from sandalwood seedling.</title>
        <authorList>
            <person name="Tuikhar N."/>
            <person name="Kirdat K."/>
            <person name="Thorat V."/>
            <person name="Swetha P."/>
            <person name="Padma S."/>
            <person name="Sundararaj R."/>
            <person name="Yadav A."/>
        </authorList>
    </citation>
    <scope>NUCLEOTIDE SEQUENCE</scope>
    <source>
        <strain evidence="2">AR01</strain>
    </source>
</reference>
<evidence type="ECO:0000256" key="1">
    <source>
        <dbReference type="SAM" id="MobiDB-lite"/>
    </source>
</evidence>
<proteinExistence type="predicted"/>
<comment type="caution">
    <text evidence="2">The sequence shown here is derived from an EMBL/GenBank/DDBJ whole genome shotgun (WGS) entry which is preliminary data.</text>
</comment>
<evidence type="ECO:0008006" key="4">
    <source>
        <dbReference type="Google" id="ProtNLM"/>
    </source>
</evidence>